<organism evidence="2 3">
    <name type="scientific">Cronartium quercuum f. sp. fusiforme G11</name>
    <dbReference type="NCBI Taxonomy" id="708437"/>
    <lineage>
        <taxon>Eukaryota</taxon>
        <taxon>Fungi</taxon>
        <taxon>Dikarya</taxon>
        <taxon>Basidiomycota</taxon>
        <taxon>Pucciniomycotina</taxon>
        <taxon>Pucciniomycetes</taxon>
        <taxon>Pucciniales</taxon>
        <taxon>Coleosporiaceae</taxon>
        <taxon>Cronartium</taxon>
    </lineage>
</organism>
<keyword evidence="1" id="KW-1133">Transmembrane helix</keyword>
<feature type="transmembrane region" description="Helical" evidence="1">
    <location>
        <begin position="7"/>
        <end position="30"/>
    </location>
</feature>
<evidence type="ECO:0000256" key="1">
    <source>
        <dbReference type="SAM" id="Phobius"/>
    </source>
</evidence>
<comment type="caution">
    <text evidence="2">The sequence shown here is derived from an EMBL/GenBank/DDBJ whole genome shotgun (WGS) entry which is preliminary data.</text>
</comment>
<reference evidence="2" key="1">
    <citation type="submission" date="2013-11" db="EMBL/GenBank/DDBJ databases">
        <title>Genome sequence of the fusiform rust pathogen reveals effectors for host alternation and coevolution with pine.</title>
        <authorList>
            <consortium name="DOE Joint Genome Institute"/>
            <person name="Smith K."/>
            <person name="Pendleton A."/>
            <person name="Kubisiak T."/>
            <person name="Anderson C."/>
            <person name="Salamov A."/>
            <person name="Aerts A."/>
            <person name="Riley R."/>
            <person name="Clum A."/>
            <person name="Lindquist E."/>
            <person name="Ence D."/>
            <person name="Campbell M."/>
            <person name="Kronenberg Z."/>
            <person name="Feau N."/>
            <person name="Dhillon B."/>
            <person name="Hamelin R."/>
            <person name="Burleigh J."/>
            <person name="Smith J."/>
            <person name="Yandell M."/>
            <person name="Nelson C."/>
            <person name="Grigoriev I."/>
            <person name="Davis J."/>
        </authorList>
    </citation>
    <scope>NUCLEOTIDE SEQUENCE</scope>
    <source>
        <strain evidence="2">G11</strain>
    </source>
</reference>
<dbReference type="EMBL" id="MU167368">
    <property type="protein sequence ID" value="KAG0141865.1"/>
    <property type="molecule type" value="Genomic_DNA"/>
</dbReference>
<keyword evidence="1" id="KW-0812">Transmembrane</keyword>
<dbReference type="AlphaFoldDB" id="A0A9P6T7S2"/>
<dbReference type="Proteomes" id="UP000886653">
    <property type="component" value="Unassembled WGS sequence"/>
</dbReference>
<sequence length="78" mass="9203">MISKIKINFLWSSSLLFFVLYCVPFLNLMFVCTFETTYALEILLRDLIFSFSVKSFTYHHHSCPLFSHHNDLIITGCF</sequence>
<gene>
    <name evidence="2" type="ORF">CROQUDRAFT_266839</name>
</gene>
<evidence type="ECO:0000313" key="3">
    <source>
        <dbReference type="Proteomes" id="UP000886653"/>
    </source>
</evidence>
<proteinExistence type="predicted"/>
<protein>
    <submittedName>
        <fullName evidence="2">Uncharacterized protein</fullName>
    </submittedName>
</protein>
<evidence type="ECO:0000313" key="2">
    <source>
        <dbReference type="EMBL" id="KAG0141865.1"/>
    </source>
</evidence>
<accession>A0A9P6T7S2</accession>
<name>A0A9P6T7S2_9BASI</name>
<keyword evidence="3" id="KW-1185">Reference proteome</keyword>
<keyword evidence="1" id="KW-0472">Membrane</keyword>